<keyword evidence="2" id="KW-1185">Reference proteome</keyword>
<comment type="caution">
    <text evidence="1">The sequence shown here is derived from an EMBL/GenBank/DDBJ whole genome shotgun (WGS) entry which is preliminary data.</text>
</comment>
<dbReference type="Proteomes" id="UP000790377">
    <property type="component" value="Unassembled WGS sequence"/>
</dbReference>
<evidence type="ECO:0000313" key="2">
    <source>
        <dbReference type="Proteomes" id="UP000790377"/>
    </source>
</evidence>
<name>A0ACB8AQF9_9AGAM</name>
<sequence length="233" mass="27172">MYIQRTLSISISGFPVLSLYFFCLIFTFIFCLRACVPISIPRYYFASLCTARPPVCYLFSAAGPYSISISSPIHFLCSVVVWRKSDAQRYCVSTCFFPVQASLWLLILWAGRHVWVLWFLLLSNSARHDRGHLSVWHIGSTMFRRRYQLPLSVALITVPFQFYCSPITTTHDNRIQFVVPNFSMHHHHIIGSSWFMCIYFGPSYNTIFISGTYYICHIHTHKHRINRFGETDL</sequence>
<accession>A0ACB8AQF9</accession>
<organism evidence="1 2">
    <name type="scientific">Hygrophoropsis aurantiaca</name>
    <dbReference type="NCBI Taxonomy" id="72124"/>
    <lineage>
        <taxon>Eukaryota</taxon>
        <taxon>Fungi</taxon>
        <taxon>Dikarya</taxon>
        <taxon>Basidiomycota</taxon>
        <taxon>Agaricomycotina</taxon>
        <taxon>Agaricomycetes</taxon>
        <taxon>Agaricomycetidae</taxon>
        <taxon>Boletales</taxon>
        <taxon>Coniophorineae</taxon>
        <taxon>Hygrophoropsidaceae</taxon>
        <taxon>Hygrophoropsis</taxon>
    </lineage>
</organism>
<protein>
    <submittedName>
        <fullName evidence="1">Uncharacterized protein</fullName>
    </submittedName>
</protein>
<gene>
    <name evidence="1" type="ORF">BJ138DRAFT_245791</name>
</gene>
<reference evidence="1" key="1">
    <citation type="journal article" date="2021" name="New Phytol.">
        <title>Evolutionary innovations through gain and loss of genes in the ectomycorrhizal Boletales.</title>
        <authorList>
            <person name="Wu G."/>
            <person name="Miyauchi S."/>
            <person name="Morin E."/>
            <person name="Kuo A."/>
            <person name="Drula E."/>
            <person name="Varga T."/>
            <person name="Kohler A."/>
            <person name="Feng B."/>
            <person name="Cao Y."/>
            <person name="Lipzen A."/>
            <person name="Daum C."/>
            <person name="Hundley H."/>
            <person name="Pangilinan J."/>
            <person name="Johnson J."/>
            <person name="Barry K."/>
            <person name="LaButti K."/>
            <person name="Ng V."/>
            <person name="Ahrendt S."/>
            <person name="Min B."/>
            <person name="Choi I.G."/>
            <person name="Park H."/>
            <person name="Plett J.M."/>
            <person name="Magnuson J."/>
            <person name="Spatafora J.W."/>
            <person name="Nagy L.G."/>
            <person name="Henrissat B."/>
            <person name="Grigoriev I.V."/>
            <person name="Yang Z.L."/>
            <person name="Xu J."/>
            <person name="Martin F.M."/>
        </authorList>
    </citation>
    <scope>NUCLEOTIDE SEQUENCE</scope>
    <source>
        <strain evidence="1">ATCC 28755</strain>
    </source>
</reference>
<proteinExistence type="predicted"/>
<evidence type="ECO:0000313" key="1">
    <source>
        <dbReference type="EMBL" id="KAH7914998.1"/>
    </source>
</evidence>
<dbReference type="EMBL" id="MU267606">
    <property type="protein sequence ID" value="KAH7914998.1"/>
    <property type="molecule type" value="Genomic_DNA"/>
</dbReference>